<organism evidence="1">
    <name type="scientific">marine sediment metagenome</name>
    <dbReference type="NCBI Taxonomy" id="412755"/>
    <lineage>
        <taxon>unclassified sequences</taxon>
        <taxon>metagenomes</taxon>
        <taxon>ecological metagenomes</taxon>
    </lineage>
</organism>
<dbReference type="SUPFAM" id="SSF63446">
    <property type="entry name" value="Type I dockerin domain"/>
    <property type="match status" value="1"/>
</dbReference>
<evidence type="ECO:0000313" key="1">
    <source>
        <dbReference type="EMBL" id="KKK95446.1"/>
    </source>
</evidence>
<proteinExistence type="predicted"/>
<accession>A0A0F9CFL5</accession>
<sequence>MHGQKEMMRIVFQRCESVLEIETSRPGVDRMHLDRSDANLDGEVNQLDINKVLANWQATGATWAANGDVTEDGVVNQLDINAILGNWQAVAEPQEPAGIPEPATIGLLLIGGLALLKGRR</sequence>
<dbReference type="InterPro" id="IPR013424">
    <property type="entry name" value="Ice-binding_C"/>
</dbReference>
<dbReference type="AlphaFoldDB" id="A0A0F9CFL5"/>
<comment type="caution">
    <text evidence="1">The sequence shown here is derived from an EMBL/GenBank/DDBJ whole genome shotgun (WGS) entry which is preliminary data.</text>
</comment>
<gene>
    <name evidence="1" type="ORF">LCGC14_2672720</name>
</gene>
<name>A0A0F9CFL5_9ZZZZ</name>
<dbReference type="EMBL" id="LAZR01046906">
    <property type="protein sequence ID" value="KKK95446.1"/>
    <property type="molecule type" value="Genomic_DNA"/>
</dbReference>
<protein>
    <recommendedName>
        <fullName evidence="2">Dockerin domain-containing protein</fullName>
    </recommendedName>
</protein>
<dbReference type="Gene3D" id="1.10.1330.10">
    <property type="entry name" value="Dockerin domain"/>
    <property type="match status" value="1"/>
</dbReference>
<evidence type="ECO:0008006" key="2">
    <source>
        <dbReference type="Google" id="ProtNLM"/>
    </source>
</evidence>
<reference evidence="1" key="1">
    <citation type="journal article" date="2015" name="Nature">
        <title>Complex archaea that bridge the gap between prokaryotes and eukaryotes.</title>
        <authorList>
            <person name="Spang A."/>
            <person name="Saw J.H."/>
            <person name="Jorgensen S.L."/>
            <person name="Zaremba-Niedzwiedzka K."/>
            <person name="Martijn J."/>
            <person name="Lind A.E."/>
            <person name="van Eijk R."/>
            <person name="Schleper C."/>
            <person name="Guy L."/>
            <person name="Ettema T.J."/>
        </authorList>
    </citation>
    <scope>NUCLEOTIDE SEQUENCE</scope>
</reference>
<dbReference type="InterPro" id="IPR036439">
    <property type="entry name" value="Dockerin_dom_sf"/>
</dbReference>
<dbReference type="NCBIfam" id="TIGR02595">
    <property type="entry name" value="PEP_CTERM"/>
    <property type="match status" value="1"/>
</dbReference>
<dbReference type="GO" id="GO:0000272">
    <property type="term" value="P:polysaccharide catabolic process"/>
    <property type="evidence" value="ECO:0007669"/>
    <property type="project" value="InterPro"/>
</dbReference>